<dbReference type="PRINTS" id="PR00080">
    <property type="entry name" value="SDRFAMILY"/>
</dbReference>
<evidence type="ECO:0000256" key="2">
    <source>
        <dbReference type="ARBA" id="ARBA00023002"/>
    </source>
</evidence>
<name>A0A1N6IXK0_9BURK</name>
<dbReference type="PROSITE" id="PS00061">
    <property type="entry name" value="ADH_SHORT"/>
    <property type="match status" value="1"/>
</dbReference>
<dbReference type="RefSeq" id="WP_074296015.1">
    <property type="nucleotide sequence ID" value="NZ_FSRU01000001.1"/>
</dbReference>
<dbReference type="SUPFAM" id="SSF51735">
    <property type="entry name" value="NAD(P)-binding Rossmann-fold domains"/>
    <property type="match status" value="1"/>
</dbReference>
<dbReference type="Proteomes" id="UP000185151">
    <property type="component" value="Unassembled WGS sequence"/>
</dbReference>
<organism evidence="4 5">
    <name type="scientific">Paraburkholderia phenazinium</name>
    <dbReference type="NCBI Taxonomy" id="60549"/>
    <lineage>
        <taxon>Bacteria</taxon>
        <taxon>Pseudomonadati</taxon>
        <taxon>Pseudomonadota</taxon>
        <taxon>Betaproteobacteria</taxon>
        <taxon>Burkholderiales</taxon>
        <taxon>Burkholderiaceae</taxon>
        <taxon>Paraburkholderia</taxon>
    </lineage>
</organism>
<dbReference type="InterPro" id="IPR002347">
    <property type="entry name" value="SDR_fam"/>
</dbReference>
<dbReference type="FunFam" id="3.40.50.720:FF:000084">
    <property type="entry name" value="Short-chain dehydrogenase reductase"/>
    <property type="match status" value="1"/>
</dbReference>
<protein>
    <submittedName>
        <fullName evidence="4">2-keto-3-deoxy-L-fuconate dehydrogenase</fullName>
    </submittedName>
</protein>
<dbReference type="InterPro" id="IPR020904">
    <property type="entry name" value="Sc_DH/Rdtase_CS"/>
</dbReference>
<dbReference type="InterPro" id="IPR036291">
    <property type="entry name" value="NAD(P)-bd_dom_sf"/>
</dbReference>
<keyword evidence="5" id="KW-1185">Reference proteome</keyword>
<dbReference type="PANTHER" id="PTHR43477">
    <property type="entry name" value="DIHYDROANTICAPSIN 7-DEHYDROGENASE"/>
    <property type="match status" value="1"/>
</dbReference>
<sequence length="256" mass="26708">MGKRVAGKNMLVTAAGKGIGRASALMLAAEGASVWATDVDEAALAELQTLAQGTGSLRTARLDVRNTADVEAFARETGALDALFNCAGFVHDGSILKCSEDDWDFSFDLNVKSMYRTIRAFLPHMIEAGKGGSIINMASAASSVKGVPNRFVYGASKAAVIGLTKAVAADFVGQGIRCNAICPGTVESPSLHQRIAAQAVSSKQDEAQVRAAFIARQPIGRVGRAEEIAALVTYLASDESSFTTGAIHVIDGGWSN</sequence>
<dbReference type="Gene3D" id="3.40.50.720">
    <property type="entry name" value="NAD(P)-binding Rossmann-like Domain"/>
    <property type="match status" value="1"/>
</dbReference>
<evidence type="ECO:0000256" key="3">
    <source>
        <dbReference type="ARBA" id="ARBA00023027"/>
    </source>
</evidence>
<dbReference type="PANTHER" id="PTHR43477:SF4">
    <property type="entry name" value="DEHYDROGENASE_REDUCTASE SDR FAMILY MEMBER 6"/>
    <property type="match status" value="1"/>
</dbReference>
<dbReference type="GO" id="GO:0016491">
    <property type="term" value="F:oxidoreductase activity"/>
    <property type="evidence" value="ECO:0007669"/>
    <property type="project" value="UniProtKB-KW"/>
</dbReference>
<dbReference type="OrthoDB" id="9806974at2"/>
<dbReference type="Pfam" id="PF13561">
    <property type="entry name" value="adh_short_C2"/>
    <property type="match status" value="1"/>
</dbReference>
<keyword evidence="3" id="KW-0520">NAD</keyword>
<dbReference type="EMBL" id="FSRU01000001">
    <property type="protein sequence ID" value="SIO36709.1"/>
    <property type="molecule type" value="Genomic_DNA"/>
</dbReference>
<evidence type="ECO:0000313" key="5">
    <source>
        <dbReference type="Proteomes" id="UP000185151"/>
    </source>
</evidence>
<dbReference type="CDD" id="cd05368">
    <property type="entry name" value="DHRS6_like_SDR_c"/>
    <property type="match status" value="1"/>
</dbReference>
<gene>
    <name evidence="4" type="ORF">SAMN05444165_2585</name>
</gene>
<keyword evidence="2" id="KW-0560">Oxidoreductase</keyword>
<dbReference type="PRINTS" id="PR00081">
    <property type="entry name" value="GDHRDH"/>
</dbReference>
<dbReference type="InterPro" id="IPR051122">
    <property type="entry name" value="SDR_DHRS6-like"/>
</dbReference>
<reference evidence="4 5" key="1">
    <citation type="submission" date="2016-11" db="EMBL/GenBank/DDBJ databases">
        <authorList>
            <person name="Jaros S."/>
            <person name="Januszkiewicz K."/>
            <person name="Wedrychowicz H."/>
        </authorList>
    </citation>
    <scope>NUCLEOTIDE SEQUENCE [LARGE SCALE GENOMIC DNA]</scope>
    <source>
        <strain evidence="4 5">GAS95</strain>
    </source>
</reference>
<comment type="similarity">
    <text evidence="1">Belongs to the short-chain dehydrogenases/reductases (SDR) family.</text>
</comment>
<evidence type="ECO:0000256" key="1">
    <source>
        <dbReference type="ARBA" id="ARBA00006484"/>
    </source>
</evidence>
<proteinExistence type="inferred from homology"/>
<dbReference type="AlphaFoldDB" id="A0A1N6IXK0"/>
<accession>A0A1N6IXK0</accession>
<evidence type="ECO:0000313" key="4">
    <source>
        <dbReference type="EMBL" id="SIO36709.1"/>
    </source>
</evidence>